<sequence>MTAPVADLIRRGFVNLTPFTAGHFLLLDAQGTEVLTLAVKASFALTPQLRLTPLEPQLPIHMEPVFHGEVGASSLKYESDASLPKLTTDVVLLGHAHAPAPRTTQVEVSLRVGTLSKQVLVLGDRVWVQFLGTATPSSPLPFERVPLTYERAYGGWDRSDPEQPVAELRNPVGTGFIAQPSRTRCEGIRLPNLEDPRNRIQHPRDRPGPAGLGFIAPHWQPRLQLAGTYDQAWKQQRFPLAPQDFDSRHYNAAPPGLQAPAFLEGGEPVEILHASDRGPLRFRLPTYRFEGVVMLRSQRQSFPLNLDTVLLDTDQHHLVMTWRGAIPIHRRVHELAWAKVQFPVGGIPS</sequence>
<dbReference type="RefSeq" id="WP_071901025.1">
    <property type="nucleotide sequence ID" value="NZ_MPIN01000007.1"/>
</dbReference>
<feature type="domain" description="DUF2169" evidence="1">
    <location>
        <begin position="31"/>
        <end position="323"/>
    </location>
</feature>
<dbReference type="Pfam" id="PF09937">
    <property type="entry name" value="DUF2169"/>
    <property type="match status" value="1"/>
</dbReference>
<keyword evidence="3" id="KW-1185">Reference proteome</keyword>
<evidence type="ECO:0000313" key="3">
    <source>
        <dbReference type="Proteomes" id="UP000182229"/>
    </source>
</evidence>
<evidence type="ECO:0000313" key="2">
    <source>
        <dbReference type="EMBL" id="OJH37559.1"/>
    </source>
</evidence>
<accession>A0A1L9B5L7</accession>
<comment type="caution">
    <text evidence="2">The sequence shown here is derived from an EMBL/GenBank/DDBJ whole genome shotgun (WGS) entry which is preliminary data.</text>
</comment>
<evidence type="ECO:0000259" key="1">
    <source>
        <dbReference type="Pfam" id="PF09937"/>
    </source>
</evidence>
<dbReference type="EMBL" id="MPIN01000007">
    <property type="protein sequence ID" value="OJH37559.1"/>
    <property type="molecule type" value="Genomic_DNA"/>
</dbReference>
<name>A0A1L9B5L7_9BACT</name>
<dbReference type="AlphaFoldDB" id="A0A1L9B5L7"/>
<dbReference type="STRING" id="83449.BON30_25485"/>
<proteinExistence type="predicted"/>
<gene>
    <name evidence="2" type="ORF">BON30_25485</name>
</gene>
<dbReference type="Proteomes" id="UP000182229">
    <property type="component" value="Unassembled WGS sequence"/>
</dbReference>
<reference evidence="2 3" key="2">
    <citation type="submission" date="2016-12" db="EMBL/GenBank/DDBJ databases">
        <title>Draft Genome Sequence of Cystobacter ferrugineus Strain Cbfe23.</title>
        <authorList>
            <person name="Akbar S."/>
            <person name="Dowd S.E."/>
            <person name="Stevens D.C."/>
        </authorList>
    </citation>
    <scope>NUCLEOTIDE SEQUENCE [LARGE SCALE GENOMIC DNA]</scope>
    <source>
        <strain evidence="2 3">Cbfe23</strain>
    </source>
</reference>
<organism evidence="2 3">
    <name type="scientific">Cystobacter ferrugineus</name>
    <dbReference type="NCBI Taxonomy" id="83449"/>
    <lineage>
        <taxon>Bacteria</taxon>
        <taxon>Pseudomonadati</taxon>
        <taxon>Myxococcota</taxon>
        <taxon>Myxococcia</taxon>
        <taxon>Myxococcales</taxon>
        <taxon>Cystobacterineae</taxon>
        <taxon>Archangiaceae</taxon>
        <taxon>Cystobacter</taxon>
    </lineage>
</organism>
<reference evidence="3" key="1">
    <citation type="submission" date="2016-11" db="EMBL/GenBank/DDBJ databases">
        <authorList>
            <person name="Shukria A."/>
            <person name="Stevens D.C."/>
        </authorList>
    </citation>
    <scope>NUCLEOTIDE SEQUENCE [LARGE SCALE GENOMIC DNA]</scope>
    <source>
        <strain evidence="3">Cbfe23</strain>
    </source>
</reference>
<dbReference type="InterPro" id="IPR018683">
    <property type="entry name" value="DUF2169"/>
</dbReference>
<protein>
    <recommendedName>
        <fullName evidence="1">DUF2169 domain-containing protein</fullName>
    </recommendedName>
</protein>